<feature type="chain" id="PRO_5010307664" evidence="7">
    <location>
        <begin position="20"/>
        <end position="274"/>
    </location>
</feature>
<evidence type="ECO:0000256" key="7">
    <source>
        <dbReference type="SAM" id="SignalP"/>
    </source>
</evidence>
<dbReference type="GO" id="GO:0016020">
    <property type="term" value="C:membrane"/>
    <property type="evidence" value="ECO:0007669"/>
    <property type="project" value="TreeGrafter"/>
</dbReference>
<name>A0A1H9Z718_9PROT</name>
<keyword evidence="3 6" id="KW-0378">Hydrolase</keyword>
<comment type="cofactor">
    <cofactor evidence="6">
        <name>Zn(2+)</name>
        <dbReference type="ChEBI" id="CHEBI:29105"/>
    </cofactor>
    <text evidence="6">Binds 1 zinc ion per subunit.</text>
</comment>
<accession>A0A1H9Z718</accession>
<keyword evidence="1 6" id="KW-0645">Protease</keyword>
<evidence type="ECO:0000256" key="2">
    <source>
        <dbReference type="ARBA" id="ARBA00022723"/>
    </source>
</evidence>
<dbReference type="GO" id="GO:0051603">
    <property type="term" value="P:proteolysis involved in protein catabolic process"/>
    <property type="evidence" value="ECO:0007669"/>
    <property type="project" value="TreeGrafter"/>
</dbReference>
<gene>
    <name evidence="9" type="ORF">SAMN05216412_101511</name>
</gene>
<comment type="similarity">
    <text evidence="6">Belongs to the peptidase M48 family.</text>
</comment>
<keyword evidence="4 6" id="KW-0862">Zinc</keyword>
<dbReference type="InterPro" id="IPR051156">
    <property type="entry name" value="Mito/Outer_Membr_Metalloprot"/>
</dbReference>
<dbReference type="Pfam" id="PF01435">
    <property type="entry name" value="Peptidase_M48"/>
    <property type="match status" value="1"/>
</dbReference>
<dbReference type="GO" id="GO:0046872">
    <property type="term" value="F:metal ion binding"/>
    <property type="evidence" value="ECO:0007669"/>
    <property type="project" value="UniProtKB-KW"/>
</dbReference>
<evidence type="ECO:0000259" key="8">
    <source>
        <dbReference type="Pfam" id="PF01435"/>
    </source>
</evidence>
<dbReference type="InterPro" id="IPR001915">
    <property type="entry name" value="Peptidase_M48"/>
</dbReference>
<proteinExistence type="inferred from homology"/>
<sequence length="274" mass="29630">MSTLSTFRLLIALSISAWLAMLSGCATTTTGGAVGANRSQLLLISSEQLEQTAAQGYSQLKTEATQKGALNTNEKLLQRVRAIARRIEPQTGIFRKDAPGWNWEVNVIDSDELNAFCMPGGKIMFYSGLINQLKLTDEEIAVVMGHEIAHALREHSREQVSQAIAAQTALGVGTAVFGLSQTTAQIAGIGYQAFIATHFSRTDEAEADRIGLELSARAGYNPRAGVTLWQKMINANAGGQLPEFLSSHPADSTRVQQIESLLPVVMPLYEAARR</sequence>
<dbReference type="OrthoDB" id="9810445at2"/>
<reference evidence="9 10" key="1">
    <citation type="submission" date="2016-10" db="EMBL/GenBank/DDBJ databases">
        <authorList>
            <person name="de Groot N.N."/>
        </authorList>
    </citation>
    <scope>NUCLEOTIDE SEQUENCE [LARGE SCALE GENOMIC DNA]</scope>
    <source>
        <strain evidence="9 10">Nl7</strain>
    </source>
</reference>
<feature type="domain" description="Peptidase M48" evidence="8">
    <location>
        <begin position="96"/>
        <end position="260"/>
    </location>
</feature>
<dbReference type="EMBL" id="FOHI01000001">
    <property type="protein sequence ID" value="SES76849.1"/>
    <property type="molecule type" value="Genomic_DNA"/>
</dbReference>
<feature type="signal peptide" evidence="7">
    <location>
        <begin position="1"/>
        <end position="19"/>
    </location>
</feature>
<evidence type="ECO:0000256" key="6">
    <source>
        <dbReference type="RuleBase" id="RU003983"/>
    </source>
</evidence>
<dbReference type="Gene3D" id="3.30.2010.10">
    <property type="entry name" value="Metalloproteases ('zincins'), catalytic domain"/>
    <property type="match status" value="1"/>
</dbReference>
<evidence type="ECO:0000256" key="1">
    <source>
        <dbReference type="ARBA" id="ARBA00022670"/>
    </source>
</evidence>
<dbReference type="PANTHER" id="PTHR22726:SF1">
    <property type="entry name" value="METALLOENDOPEPTIDASE OMA1, MITOCHONDRIAL"/>
    <property type="match status" value="1"/>
</dbReference>
<evidence type="ECO:0000313" key="9">
    <source>
        <dbReference type="EMBL" id="SES76849.1"/>
    </source>
</evidence>
<evidence type="ECO:0000256" key="4">
    <source>
        <dbReference type="ARBA" id="ARBA00022833"/>
    </source>
</evidence>
<dbReference type="AlphaFoldDB" id="A0A1H9Z718"/>
<dbReference type="RefSeq" id="WP_074704588.1">
    <property type="nucleotide sequence ID" value="NZ_FOHI01000001.1"/>
</dbReference>
<evidence type="ECO:0000256" key="3">
    <source>
        <dbReference type="ARBA" id="ARBA00022801"/>
    </source>
</evidence>
<dbReference type="PANTHER" id="PTHR22726">
    <property type="entry name" value="METALLOENDOPEPTIDASE OMA1"/>
    <property type="match status" value="1"/>
</dbReference>
<organism evidence="9 10">
    <name type="scientific">Nitrosospira multiformis</name>
    <dbReference type="NCBI Taxonomy" id="1231"/>
    <lineage>
        <taxon>Bacteria</taxon>
        <taxon>Pseudomonadati</taxon>
        <taxon>Pseudomonadota</taxon>
        <taxon>Betaproteobacteria</taxon>
        <taxon>Nitrosomonadales</taxon>
        <taxon>Nitrosomonadaceae</taxon>
        <taxon>Nitrosospira</taxon>
    </lineage>
</organism>
<evidence type="ECO:0000256" key="5">
    <source>
        <dbReference type="ARBA" id="ARBA00023049"/>
    </source>
</evidence>
<dbReference type="CDD" id="cd07331">
    <property type="entry name" value="M48C_Oma1_like"/>
    <property type="match status" value="1"/>
</dbReference>
<keyword evidence="2" id="KW-0479">Metal-binding</keyword>
<dbReference type="Proteomes" id="UP000183339">
    <property type="component" value="Unassembled WGS sequence"/>
</dbReference>
<keyword evidence="7" id="KW-0732">Signal</keyword>
<evidence type="ECO:0000313" key="10">
    <source>
        <dbReference type="Proteomes" id="UP000183339"/>
    </source>
</evidence>
<keyword evidence="5 6" id="KW-0482">Metalloprotease</keyword>
<protein>
    <submittedName>
        <fullName evidence="9">Peptidase family M48</fullName>
    </submittedName>
</protein>
<dbReference type="GO" id="GO:0004222">
    <property type="term" value="F:metalloendopeptidase activity"/>
    <property type="evidence" value="ECO:0007669"/>
    <property type="project" value="InterPro"/>
</dbReference>